<sequence length="72" mass="8257">GKAKKVVETARTSNIQGIHLPKEQIKHLFSLLSKIYVKTNFLANDLLLFQELFHNDLLSSTIYKQISFPILT</sequence>
<dbReference type="EMBL" id="JAEFBJ010000009">
    <property type="protein sequence ID" value="KAG7574318.1"/>
    <property type="molecule type" value="Genomic_DNA"/>
</dbReference>
<keyword evidence="2" id="KW-1185">Reference proteome</keyword>
<reference evidence="1 2" key="1">
    <citation type="submission" date="2020-12" db="EMBL/GenBank/DDBJ databases">
        <title>Concerted genomic and epigenomic changes stabilize Arabidopsis allopolyploids.</title>
        <authorList>
            <person name="Chen Z."/>
        </authorList>
    </citation>
    <scope>NUCLEOTIDE SEQUENCE [LARGE SCALE GENOMIC DNA]</scope>
    <source>
        <strain evidence="1">As9502</strain>
        <tissue evidence="1">Leaf</tissue>
    </source>
</reference>
<organism evidence="1 2">
    <name type="scientific">Arabidopsis suecica</name>
    <name type="common">Swedish thale-cress</name>
    <name type="synonym">Cardaminopsis suecica</name>
    <dbReference type="NCBI Taxonomy" id="45249"/>
    <lineage>
        <taxon>Eukaryota</taxon>
        <taxon>Viridiplantae</taxon>
        <taxon>Streptophyta</taxon>
        <taxon>Embryophyta</taxon>
        <taxon>Tracheophyta</taxon>
        <taxon>Spermatophyta</taxon>
        <taxon>Magnoliopsida</taxon>
        <taxon>eudicotyledons</taxon>
        <taxon>Gunneridae</taxon>
        <taxon>Pentapetalae</taxon>
        <taxon>rosids</taxon>
        <taxon>malvids</taxon>
        <taxon>Brassicales</taxon>
        <taxon>Brassicaceae</taxon>
        <taxon>Camelineae</taxon>
        <taxon>Arabidopsis</taxon>
    </lineage>
</organism>
<feature type="non-terminal residue" evidence="1">
    <location>
        <position position="72"/>
    </location>
</feature>
<gene>
    <name evidence="1" type="ORF">ISN44_As09g025120</name>
</gene>
<protein>
    <submittedName>
        <fullName evidence="1">Uncharacterized protein</fullName>
    </submittedName>
</protein>
<dbReference type="Proteomes" id="UP000694251">
    <property type="component" value="Chromosome 9"/>
</dbReference>
<evidence type="ECO:0000313" key="2">
    <source>
        <dbReference type="Proteomes" id="UP000694251"/>
    </source>
</evidence>
<comment type="caution">
    <text evidence="1">The sequence shown here is derived from an EMBL/GenBank/DDBJ whole genome shotgun (WGS) entry which is preliminary data.</text>
</comment>
<name>A0A8T2AK94_ARASU</name>
<feature type="non-terminal residue" evidence="1">
    <location>
        <position position="1"/>
    </location>
</feature>
<accession>A0A8T2AK94</accession>
<evidence type="ECO:0000313" key="1">
    <source>
        <dbReference type="EMBL" id="KAG7574318.1"/>
    </source>
</evidence>
<dbReference type="AlphaFoldDB" id="A0A8T2AK94"/>
<proteinExistence type="predicted"/>